<protein>
    <submittedName>
        <fullName evidence="1">ISAs1 family transposase</fullName>
    </submittedName>
</protein>
<evidence type="ECO:0000313" key="1">
    <source>
        <dbReference type="EMBL" id="RJG51163.1"/>
    </source>
</evidence>
<evidence type="ECO:0000313" key="2">
    <source>
        <dbReference type="Proteomes" id="UP000283255"/>
    </source>
</evidence>
<dbReference type="PANTHER" id="PTHR30298">
    <property type="entry name" value="H REPEAT-ASSOCIATED PREDICTED TRANSPOSASE"/>
    <property type="match status" value="1"/>
</dbReference>
<dbReference type="InterPro" id="IPR047647">
    <property type="entry name" value="ISAs1_transpos"/>
</dbReference>
<dbReference type="InterPro" id="IPR051698">
    <property type="entry name" value="Transposase_11-like"/>
</dbReference>
<organism evidence="1 2">
    <name type="scientific">Motilimonas pumila</name>
    <dbReference type="NCBI Taxonomy" id="2303987"/>
    <lineage>
        <taxon>Bacteria</taxon>
        <taxon>Pseudomonadati</taxon>
        <taxon>Pseudomonadota</taxon>
        <taxon>Gammaproteobacteria</taxon>
        <taxon>Alteromonadales</taxon>
        <taxon>Alteromonadales genera incertae sedis</taxon>
        <taxon>Motilimonas</taxon>
    </lineage>
</organism>
<dbReference type="RefSeq" id="WP_119908711.1">
    <property type="nucleotide sequence ID" value="NZ_QZCH01000001.1"/>
</dbReference>
<name>A0A418YJM5_9GAMM</name>
<keyword evidence="2" id="KW-1185">Reference proteome</keyword>
<proteinExistence type="predicted"/>
<feature type="non-terminal residue" evidence="1">
    <location>
        <position position="1"/>
    </location>
</feature>
<dbReference type="EMBL" id="QZCH01000001">
    <property type="protein sequence ID" value="RJG51163.1"/>
    <property type="molecule type" value="Genomic_DNA"/>
</dbReference>
<dbReference type="PANTHER" id="PTHR30298:SF0">
    <property type="entry name" value="PROTEIN YBFL-RELATED"/>
    <property type="match status" value="1"/>
</dbReference>
<dbReference type="OrthoDB" id="6648013at2"/>
<dbReference type="Proteomes" id="UP000283255">
    <property type="component" value="Unassembled WGS sequence"/>
</dbReference>
<reference evidence="1 2" key="1">
    <citation type="submission" date="2018-09" db="EMBL/GenBank/DDBJ databases">
        <authorList>
            <person name="Wang F."/>
        </authorList>
    </citation>
    <scope>NUCLEOTIDE SEQUENCE [LARGE SCALE GENOMIC DNA]</scope>
    <source>
        <strain evidence="1 2">PLHSC7-2</strain>
    </source>
</reference>
<accession>A0A418YJM5</accession>
<reference evidence="1 2" key="2">
    <citation type="submission" date="2019-01" db="EMBL/GenBank/DDBJ databases">
        <title>Motilimonas pumilus sp. nov., isolated from the gut of sea cucumber (Apostichopus japonicus).</title>
        <authorList>
            <person name="Wang F.-Q."/>
            <person name="Ren L.-H."/>
            <person name="Lin Y.-W."/>
            <person name="Sun G.-H."/>
            <person name="Du Z.-J."/>
            <person name="Zhao J.-X."/>
            <person name="Liu X.-J."/>
            <person name="Liu L.-J."/>
        </authorList>
    </citation>
    <scope>NUCLEOTIDE SEQUENCE [LARGE SCALE GENOMIC DNA]</scope>
    <source>
        <strain evidence="1 2">PLHSC7-2</strain>
    </source>
</reference>
<dbReference type="AlphaFoldDB" id="A0A418YJM5"/>
<gene>
    <name evidence="1" type="ORF">D1Z90_00005</name>
</gene>
<dbReference type="NCBIfam" id="NF033564">
    <property type="entry name" value="transpos_ISAs1"/>
    <property type="match status" value="1"/>
</dbReference>
<sequence>NFRQAKGKEIELTYRYYISSAALDEVSLARAVRAHWGLHWVLDVSMNEDKCQIYQNHAAENWAMLRQLSLNMLRAEPSKGSIPAKQKRAWMKTSFLEGVLHAGLSQLIEI</sequence>
<comment type="caution">
    <text evidence="1">The sequence shown here is derived from an EMBL/GenBank/DDBJ whole genome shotgun (WGS) entry which is preliminary data.</text>
</comment>